<organism evidence="1 2">
    <name type="scientific">Dentipellis fragilis</name>
    <dbReference type="NCBI Taxonomy" id="205917"/>
    <lineage>
        <taxon>Eukaryota</taxon>
        <taxon>Fungi</taxon>
        <taxon>Dikarya</taxon>
        <taxon>Basidiomycota</taxon>
        <taxon>Agaricomycotina</taxon>
        <taxon>Agaricomycetes</taxon>
        <taxon>Russulales</taxon>
        <taxon>Hericiaceae</taxon>
        <taxon>Dentipellis</taxon>
    </lineage>
</organism>
<comment type="caution">
    <text evidence="1">The sequence shown here is derived from an EMBL/GenBank/DDBJ whole genome shotgun (WGS) entry which is preliminary data.</text>
</comment>
<dbReference type="AlphaFoldDB" id="A0A4Y9XPF7"/>
<proteinExistence type="predicted"/>
<accession>A0A4Y9XPF7</accession>
<sequence length="216" mass="23550">MLRTSIPSAPNNPRCDDRHARSLSYYPIYDAGSVFAGTVGASKQIDCAIAPGVGCALTMTRARIEQTTVVLPVPQTYSMPFLRSAFFCSFKIASPPLPSSPSSNNHRPSRSPPNLNLRNREVFAELAEWGAEIVYHNYQIISLAALIMHDELSLIAAAWTHISSCLSAKHTFNQRRNREGARGVDAINRCSHSDIAPICSGVGMDDSRGTHGWAAH</sequence>
<protein>
    <submittedName>
        <fullName evidence="1">Uncharacterized protein</fullName>
    </submittedName>
</protein>
<keyword evidence="2" id="KW-1185">Reference proteome</keyword>
<dbReference type="EMBL" id="SEOQ01001388">
    <property type="protein sequence ID" value="TFY52010.1"/>
    <property type="molecule type" value="Genomic_DNA"/>
</dbReference>
<dbReference type="Proteomes" id="UP000298327">
    <property type="component" value="Unassembled WGS sequence"/>
</dbReference>
<name>A0A4Y9XPF7_9AGAM</name>
<reference evidence="1 2" key="1">
    <citation type="submission" date="2019-02" db="EMBL/GenBank/DDBJ databases">
        <title>Genome sequencing of the rare red list fungi Dentipellis fragilis.</title>
        <authorList>
            <person name="Buettner E."/>
            <person name="Kellner H."/>
        </authorList>
    </citation>
    <scope>NUCLEOTIDE SEQUENCE [LARGE SCALE GENOMIC DNA]</scope>
    <source>
        <strain evidence="1 2">DSM 105465</strain>
    </source>
</reference>
<evidence type="ECO:0000313" key="2">
    <source>
        <dbReference type="Proteomes" id="UP000298327"/>
    </source>
</evidence>
<evidence type="ECO:0000313" key="1">
    <source>
        <dbReference type="EMBL" id="TFY52010.1"/>
    </source>
</evidence>
<gene>
    <name evidence="1" type="ORF">EVG20_g10742</name>
</gene>